<comment type="similarity">
    <text evidence="5">Belongs to the cytochrome P450 family.</text>
</comment>
<dbReference type="Proteomes" id="UP000756132">
    <property type="component" value="Chromosome 1"/>
</dbReference>
<reference evidence="7" key="2">
    <citation type="journal article" date="2022" name="Microb. Genom.">
        <title>A chromosome-scale genome assembly of the tomato pathogen Cladosporium fulvum reveals a compartmentalized genome architecture and the presence of a dispensable chromosome.</title>
        <authorList>
            <person name="Zaccaron A.Z."/>
            <person name="Chen L.H."/>
            <person name="Samaras A."/>
            <person name="Stergiopoulos I."/>
        </authorList>
    </citation>
    <scope>NUCLEOTIDE SEQUENCE</scope>
    <source>
        <strain evidence="7">Race5_Kim</strain>
    </source>
</reference>
<keyword evidence="5" id="KW-0560">Oxidoreductase</keyword>
<dbReference type="InterPro" id="IPR001128">
    <property type="entry name" value="Cyt_P450"/>
</dbReference>
<dbReference type="GO" id="GO:0016705">
    <property type="term" value="F:oxidoreductase activity, acting on paired donors, with incorporation or reduction of molecular oxygen"/>
    <property type="evidence" value="ECO:0007669"/>
    <property type="project" value="InterPro"/>
</dbReference>
<dbReference type="OMA" id="AYIMRYV"/>
<sequence>MHTHTIILAAAVAIVARLTYILYSLLTSSLRSIPGPFLARFTKLWYFNSIYKGQAHWDNISLHRKYAKDGAFYAPIVRLGPKMYSIAQPDQAVYGIGSKMPKSSWYEGWKHPSPDRWTMFPDRDIKRHAETRRKFQSMYSLTSLLHYEPFVDSVGAIFKLRLSEMATKGARVDMHHWLQCYAFDVIGNITYGHRFGFLDEGKDIDRCMTSLESSMMYSTLVGIYAWAHPYLYYFLEKYFPNSGAAGRSYIMSFVRKEIANREVVRKGLEAKGERPGPDGDAPRDFLDLAMDAEQDQEKGMTKYNVFMMGLSNIVAGSDTTAVSLSSVLWHLTTNPSVLAELRQELDMAITEGRMSRDRITLKESQDLPFLQACIKEALRMCAATGLPLWRVVPEGGIEMLGQYFPAGTEVGINSWVAHYDEDIWGPDAKQYRPQRWIEAQEDKERLREMESHYLPFGLGSRTCIGRHISFLEICKVIPMVVSNFDFDLTKSTQELKTENYWFVRPTDFEVQVRARK</sequence>
<evidence type="ECO:0000256" key="3">
    <source>
        <dbReference type="ARBA" id="ARBA00023004"/>
    </source>
</evidence>
<dbReference type="OrthoDB" id="3934656at2759"/>
<dbReference type="FunFam" id="1.10.630.10:FF:000050">
    <property type="entry name" value="Cytochrome P450 monooxygenase"/>
    <property type="match status" value="1"/>
</dbReference>
<dbReference type="Pfam" id="PF00067">
    <property type="entry name" value="p450"/>
    <property type="match status" value="1"/>
</dbReference>
<feature type="binding site" description="axial binding residue" evidence="4">
    <location>
        <position position="463"/>
    </location>
    <ligand>
        <name>heme</name>
        <dbReference type="ChEBI" id="CHEBI:30413"/>
    </ligand>
    <ligandPart>
        <name>Fe</name>
        <dbReference type="ChEBI" id="CHEBI:18248"/>
    </ligandPart>
</feature>
<dbReference type="EMBL" id="CP090163">
    <property type="protein sequence ID" value="UJO11309.1"/>
    <property type="molecule type" value="Genomic_DNA"/>
</dbReference>
<evidence type="ECO:0000256" key="4">
    <source>
        <dbReference type="PIRSR" id="PIRSR602401-1"/>
    </source>
</evidence>
<organism evidence="7 8">
    <name type="scientific">Passalora fulva</name>
    <name type="common">Tomato leaf mold</name>
    <name type="synonym">Cladosporium fulvum</name>
    <dbReference type="NCBI Taxonomy" id="5499"/>
    <lineage>
        <taxon>Eukaryota</taxon>
        <taxon>Fungi</taxon>
        <taxon>Dikarya</taxon>
        <taxon>Ascomycota</taxon>
        <taxon>Pezizomycotina</taxon>
        <taxon>Dothideomycetes</taxon>
        <taxon>Dothideomycetidae</taxon>
        <taxon>Mycosphaerellales</taxon>
        <taxon>Mycosphaerellaceae</taxon>
        <taxon>Fulvia</taxon>
    </lineage>
</organism>
<dbReference type="PRINTS" id="PR00385">
    <property type="entry name" value="P450"/>
</dbReference>
<dbReference type="CDD" id="cd11060">
    <property type="entry name" value="CYP57A1-like"/>
    <property type="match status" value="1"/>
</dbReference>
<dbReference type="PANTHER" id="PTHR24305:SF188">
    <property type="entry name" value="P450, PUTATIVE (EUROFUNG)-RELATED"/>
    <property type="match status" value="1"/>
</dbReference>
<keyword evidence="4 5" id="KW-0349">Heme</keyword>
<dbReference type="InterPro" id="IPR017972">
    <property type="entry name" value="Cyt_P450_CS"/>
</dbReference>
<keyword evidence="5" id="KW-0503">Monooxygenase</keyword>
<evidence type="ECO:0000256" key="5">
    <source>
        <dbReference type="RuleBase" id="RU000461"/>
    </source>
</evidence>
<keyword evidence="8" id="KW-1185">Reference proteome</keyword>
<proteinExistence type="inferred from homology"/>
<dbReference type="GO" id="GO:0004497">
    <property type="term" value="F:monooxygenase activity"/>
    <property type="evidence" value="ECO:0007669"/>
    <property type="project" value="UniProtKB-KW"/>
</dbReference>
<evidence type="ECO:0000313" key="8">
    <source>
        <dbReference type="Proteomes" id="UP000756132"/>
    </source>
</evidence>
<keyword evidence="3 4" id="KW-0408">Iron</keyword>
<dbReference type="PRINTS" id="PR00463">
    <property type="entry name" value="EP450I"/>
</dbReference>
<keyword evidence="6" id="KW-1133">Transmembrane helix</keyword>
<evidence type="ECO:0000256" key="2">
    <source>
        <dbReference type="ARBA" id="ARBA00022723"/>
    </source>
</evidence>
<dbReference type="PROSITE" id="PS00086">
    <property type="entry name" value="CYTOCHROME_P450"/>
    <property type="match status" value="1"/>
</dbReference>
<dbReference type="Gene3D" id="1.10.630.10">
    <property type="entry name" value="Cytochrome P450"/>
    <property type="match status" value="1"/>
</dbReference>
<name>A0A9Q8P306_PASFU</name>
<dbReference type="InterPro" id="IPR002401">
    <property type="entry name" value="Cyt_P450_E_grp-I"/>
</dbReference>
<dbReference type="PANTHER" id="PTHR24305">
    <property type="entry name" value="CYTOCHROME P450"/>
    <property type="match status" value="1"/>
</dbReference>
<dbReference type="GeneID" id="71980025"/>
<evidence type="ECO:0000313" key="7">
    <source>
        <dbReference type="EMBL" id="UJO11309.1"/>
    </source>
</evidence>
<dbReference type="GO" id="GO:0005506">
    <property type="term" value="F:iron ion binding"/>
    <property type="evidence" value="ECO:0007669"/>
    <property type="project" value="InterPro"/>
</dbReference>
<comment type="cofactor">
    <cofactor evidence="1 4">
        <name>heme</name>
        <dbReference type="ChEBI" id="CHEBI:30413"/>
    </cofactor>
</comment>
<reference evidence="7" key="1">
    <citation type="submission" date="2021-12" db="EMBL/GenBank/DDBJ databases">
        <authorList>
            <person name="Zaccaron A."/>
            <person name="Stergiopoulos I."/>
        </authorList>
    </citation>
    <scope>NUCLEOTIDE SEQUENCE</scope>
    <source>
        <strain evidence="7">Race5_Kim</strain>
    </source>
</reference>
<dbReference type="RefSeq" id="XP_047755675.1">
    <property type="nucleotide sequence ID" value="XM_047899295.1"/>
</dbReference>
<keyword evidence="6" id="KW-0812">Transmembrane</keyword>
<gene>
    <name evidence="7" type="ORF">CLAFUR5_00147</name>
</gene>
<keyword evidence="6" id="KW-0472">Membrane</keyword>
<dbReference type="InterPro" id="IPR036396">
    <property type="entry name" value="Cyt_P450_sf"/>
</dbReference>
<dbReference type="InterPro" id="IPR050121">
    <property type="entry name" value="Cytochrome_P450_monoxygenase"/>
</dbReference>
<dbReference type="GO" id="GO:0020037">
    <property type="term" value="F:heme binding"/>
    <property type="evidence" value="ECO:0007669"/>
    <property type="project" value="InterPro"/>
</dbReference>
<dbReference type="KEGG" id="ffu:CLAFUR5_00147"/>
<protein>
    <submittedName>
        <fullName evidence="7">Pisatin demethylase</fullName>
    </submittedName>
</protein>
<evidence type="ECO:0000256" key="1">
    <source>
        <dbReference type="ARBA" id="ARBA00001971"/>
    </source>
</evidence>
<dbReference type="AlphaFoldDB" id="A0A9Q8P306"/>
<keyword evidence="2 4" id="KW-0479">Metal-binding</keyword>
<accession>A0A9Q8P306</accession>
<dbReference type="SUPFAM" id="SSF48264">
    <property type="entry name" value="Cytochrome P450"/>
    <property type="match status" value="1"/>
</dbReference>
<evidence type="ECO:0000256" key="6">
    <source>
        <dbReference type="SAM" id="Phobius"/>
    </source>
</evidence>
<feature type="transmembrane region" description="Helical" evidence="6">
    <location>
        <begin position="6"/>
        <end position="26"/>
    </location>
</feature>